<dbReference type="EMBL" id="BAABBN010000007">
    <property type="protein sequence ID" value="GAA3932607.1"/>
    <property type="molecule type" value="Genomic_DNA"/>
</dbReference>
<dbReference type="PANTHER" id="PTHR37302">
    <property type="entry name" value="SLR1116 PROTEIN"/>
    <property type="match status" value="1"/>
</dbReference>
<name>A0ABP7N1J1_9GAMM</name>
<dbReference type="PANTHER" id="PTHR37302:SF1">
    <property type="entry name" value="PROTEIN DINB"/>
    <property type="match status" value="1"/>
</dbReference>
<evidence type="ECO:0000256" key="2">
    <source>
        <dbReference type="ARBA" id="ARBA00022723"/>
    </source>
</evidence>
<dbReference type="RefSeq" id="WP_344799555.1">
    <property type="nucleotide sequence ID" value="NZ_BAABBN010000007.1"/>
</dbReference>
<proteinExistence type="inferred from homology"/>
<dbReference type="InterPro" id="IPR034660">
    <property type="entry name" value="DinB/YfiT-like"/>
</dbReference>
<evidence type="ECO:0000313" key="4">
    <source>
        <dbReference type="Proteomes" id="UP001501565"/>
    </source>
</evidence>
<dbReference type="Pfam" id="PF05163">
    <property type="entry name" value="DinB"/>
    <property type="match status" value="1"/>
</dbReference>
<dbReference type="InterPro" id="IPR007837">
    <property type="entry name" value="DinB"/>
</dbReference>
<comment type="caution">
    <text evidence="3">The sequence shown here is derived from an EMBL/GenBank/DDBJ whole genome shotgun (WGS) entry which is preliminary data.</text>
</comment>
<gene>
    <name evidence="3" type="ORF">GCM10022277_31820</name>
</gene>
<dbReference type="SUPFAM" id="SSF109854">
    <property type="entry name" value="DinB/YfiT-like putative metalloenzymes"/>
    <property type="match status" value="1"/>
</dbReference>
<evidence type="ECO:0000313" key="3">
    <source>
        <dbReference type="EMBL" id="GAA3932607.1"/>
    </source>
</evidence>
<protein>
    <submittedName>
        <fullName evidence="3">DinB family protein</fullName>
    </submittedName>
</protein>
<keyword evidence="4" id="KW-1185">Reference proteome</keyword>
<reference evidence="4" key="1">
    <citation type="journal article" date="2019" name="Int. J. Syst. Evol. Microbiol.">
        <title>The Global Catalogue of Microorganisms (GCM) 10K type strain sequencing project: providing services to taxonomists for standard genome sequencing and annotation.</title>
        <authorList>
            <consortium name="The Broad Institute Genomics Platform"/>
            <consortium name="The Broad Institute Genome Sequencing Center for Infectious Disease"/>
            <person name="Wu L."/>
            <person name="Ma J."/>
        </authorList>
    </citation>
    <scope>NUCLEOTIDE SEQUENCE [LARGE SCALE GENOMIC DNA]</scope>
    <source>
        <strain evidence="4">JCM 17551</strain>
    </source>
</reference>
<dbReference type="Gene3D" id="1.20.120.450">
    <property type="entry name" value="dinb family like domain"/>
    <property type="match status" value="1"/>
</dbReference>
<dbReference type="Proteomes" id="UP001501565">
    <property type="component" value="Unassembled WGS sequence"/>
</dbReference>
<organism evidence="3 4">
    <name type="scientific">Litoribacillus peritrichatus</name>
    <dbReference type="NCBI Taxonomy" id="718191"/>
    <lineage>
        <taxon>Bacteria</taxon>
        <taxon>Pseudomonadati</taxon>
        <taxon>Pseudomonadota</taxon>
        <taxon>Gammaproteobacteria</taxon>
        <taxon>Oceanospirillales</taxon>
        <taxon>Oceanospirillaceae</taxon>
        <taxon>Litoribacillus</taxon>
    </lineage>
</organism>
<sequence length="170" mass="19609">MLSSNGTQSLFKYKAWANEELFNLVLTIDQNEYHEVIHSAARVLNHAFVVDDIFKSHLQKTSHNYVATNTEETPSIQTLFSKVQELDAWYCWYASNLSNEALHESLQFEFTDGETGIMNREEMLLHVITHGGYHRGQVGQIIRAASVNPPRDILTRFLHVSEPFRRENNT</sequence>
<comment type="similarity">
    <text evidence="1">Belongs to the DinB family.</text>
</comment>
<keyword evidence="2" id="KW-0479">Metal-binding</keyword>
<accession>A0ABP7N1J1</accession>
<evidence type="ECO:0000256" key="1">
    <source>
        <dbReference type="ARBA" id="ARBA00008635"/>
    </source>
</evidence>